<gene>
    <name evidence="1" type="ORF">STAS_19825</name>
</gene>
<sequence length="155" mass="17738">MDLVVSQVSGEKIGDKGEETDGYMEVQNILAITDGAYSVSQKDVDEAEQGSLVRKTWRRSSARVGRLLRTHEAATYTHTAIGGKRDRDEGIYEYKKERAEQWNFLISAKRKWGDVWAIAGDWNDLCSNEEKRGGRLRIERSFCGFKEFIHQMGMQ</sequence>
<keyword evidence="2" id="KW-1185">Reference proteome</keyword>
<proteinExistence type="predicted"/>
<accession>A0A5A7QCI7</accession>
<protein>
    <submittedName>
        <fullName evidence="1">Ferritin light chain</fullName>
    </submittedName>
</protein>
<dbReference type="AlphaFoldDB" id="A0A5A7QCI7"/>
<evidence type="ECO:0000313" key="2">
    <source>
        <dbReference type="Proteomes" id="UP000325081"/>
    </source>
</evidence>
<reference evidence="2" key="1">
    <citation type="journal article" date="2019" name="Curr. Biol.">
        <title>Genome Sequence of Striga asiatica Provides Insight into the Evolution of Plant Parasitism.</title>
        <authorList>
            <person name="Yoshida S."/>
            <person name="Kim S."/>
            <person name="Wafula E.K."/>
            <person name="Tanskanen J."/>
            <person name="Kim Y.M."/>
            <person name="Honaas L."/>
            <person name="Yang Z."/>
            <person name="Spallek T."/>
            <person name="Conn C.E."/>
            <person name="Ichihashi Y."/>
            <person name="Cheong K."/>
            <person name="Cui S."/>
            <person name="Der J.P."/>
            <person name="Gundlach H."/>
            <person name="Jiao Y."/>
            <person name="Hori C."/>
            <person name="Ishida J.K."/>
            <person name="Kasahara H."/>
            <person name="Kiba T."/>
            <person name="Kim M.S."/>
            <person name="Koo N."/>
            <person name="Laohavisit A."/>
            <person name="Lee Y.H."/>
            <person name="Lumba S."/>
            <person name="McCourt P."/>
            <person name="Mortimer J.C."/>
            <person name="Mutuku J.M."/>
            <person name="Nomura T."/>
            <person name="Sasaki-Sekimoto Y."/>
            <person name="Seto Y."/>
            <person name="Wang Y."/>
            <person name="Wakatake T."/>
            <person name="Sakakibara H."/>
            <person name="Demura T."/>
            <person name="Yamaguchi S."/>
            <person name="Yoneyama K."/>
            <person name="Manabe R.I."/>
            <person name="Nelson D.C."/>
            <person name="Schulman A.H."/>
            <person name="Timko M.P."/>
            <person name="dePamphilis C.W."/>
            <person name="Choi D."/>
            <person name="Shirasu K."/>
        </authorList>
    </citation>
    <scope>NUCLEOTIDE SEQUENCE [LARGE SCALE GENOMIC DNA]</scope>
    <source>
        <strain evidence="2">cv. UVA1</strain>
    </source>
</reference>
<dbReference type="EMBL" id="BKCP01006515">
    <property type="protein sequence ID" value="GER42995.1"/>
    <property type="molecule type" value="Genomic_DNA"/>
</dbReference>
<comment type="caution">
    <text evidence="1">The sequence shown here is derived from an EMBL/GenBank/DDBJ whole genome shotgun (WGS) entry which is preliminary data.</text>
</comment>
<name>A0A5A7QCI7_STRAF</name>
<evidence type="ECO:0000313" key="1">
    <source>
        <dbReference type="EMBL" id="GER42995.1"/>
    </source>
</evidence>
<dbReference type="Proteomes" id="UP000325081">
    <property type="component" value="Unassembled WGS sequence"/>
</dbReference>
<organism evidence="1 2">
    <name type="scientific">Striga asiatica</name>
    <name type="common">Asiatic witchweed</name>
    <name type="synonym">Buchnera asiatica</name>
    <dbReference type="NCBI Taxonomy" id="4170"/>
    <lineage>
        <taxon>Eukaryota</taxon>
        <taxon>Viridiplantae</taxon>
        <taxon>Streptophyta</taxon>
        <taxon>Embryophyta</taxon>
        <taxon>Tracheophyta</taxon>
        <taxon>Spermatophyta</taxon>
        <taxon>Magnoliopsida</taxon>
        <taxon>eudicotyledons</taxon>
        <taxon>Gunneridae</taxon>
        <taxon>Pentapetalae</taxon>
        <taxon>asterids</taxon>
        <taxon>lamiids</taxon>
        <taxon>Lamiales</taxon>
        <taxon>Orobanchaceae</taxon>
        <taxon>Buchnereae</taxon>
        <taxon>Striga</taxon>
    </lineage>
</organism>